<name>A0A9D3WQ25_9SAUR</name>
<evidence type="ECO:0000313" key="1">
    <source>
        <dbReference type="EMBL" id="KAH1165904.1"/>
    </source>
</evidence>
<organism evidence="1 2">
    <name type="scientific">Mauremys mutica</name>
    <name type="common">yellowpond turtle</name>
    <dbReference type="NCBI Taxonomy" id="74926"/>
    <lineage>
        <taxon>Eukaryota</taxon>
        <taxon>Metazoa</taxon>
        <taxon>Chordata</taxon>
        <taxon>Craniata</taxon>
        <taxon>Vertebrata</taxon>
        <taxon>Euteleostomi</taxon>
        <taxon>Archelosauria</taxon>
        <taxon>Testudinata</taxon>
        <taxon>Testudines</taxon>
        <taxon>Cryptodira</taxon>
        <taxon>Durocryptodira</taxon>
        <taxon>Testudinoidea</taxon>
        <taxon>Geoemydidae</taxon>
        <taxon>Geoemydinae</taxon>
        <taxon>Mauremys</taxon>
    </lineage>
</organism>
<proteinExistence type="predicted"/>
<dbReference type="Proteomes" id="UP000827986">
    <property type="component" value="Unassembled WGS sequence"/>
</dbReference>
<sequence length="127" mass="14338">MVLASALSVVRTRLAFRGRKWPVPMKEKKRRHTGFPECIVPLISKDSLSGAPLRPQTQETGRYKPLFPVAICAFYHVQKSSFENKLVQTVIMLPTSQVHGPTLCKEPSLVFLRTPRCAAYRGDPWST</sequence>
<evidence type="ECO:0000313" key="2">
    <source>
        <dbReference type="Proteomes" id="UP000827986"/>
    </source>
</evidence>
<dbReference type="AlphaFoldDB" id="A0A9D3WQ25"/>
<comment type="caution">
    <text evidence="1">The sequence shown here is derived from an EMBL/GenBank/DDBJ whole genome shotgun (WGS) entry which is preliminary data.</text>
</comment>
<protein>
    <submittedName>
        <fullName evidence="1">Uncharacterized protein</fullName>
    </submittedName>
</protein>
<dbReference type="EMBL" id="JAHDVG010000488">
    <property type="protein sequence ID" value="KAH1165904.1"/>
    <property type="molecule type" value="Genomic_DNA"/>
</dbReference>
<keyword evidence="2" id="KW-1185">Reference proteome</keyword>
<gene>
    <name evidence="1" type="ORF">KIL84_023463</name>
</gene>
<reference evidence="1" key="1">
    <citation type="submission" date="2021-09" db="EMBL/GenBank/DDBJ databases">
        <title>The genome of Mauremys mutica provides insights into the evolution of semi-aquatic lifestyle.</title>
        <authorList>
            <person name="Gong S."/>
            <person name="Gao Y."/>
        </authorList>
    </citation>
    <scope>NUCLEOTIDE SEQUENCE</scope>
    <source>
        <strain evidence="1">MM-2020</strain>
        <tissue evidence="1">Muscle</tissue>
    </source>
</reference>
<accession>A0A9D3WQ25</accession>